<feature type="region of interest" description="Disordered" evidence="1">
    <location>
        <begin position="752"/>
        <end position="782"/>
    </location>
</feature>
<dbReference type="SUPFAM" id="SSF53850">
    <property type="entry name" value="Periplasmic binding protein-like II"/>
    <property type="match status" value="1"/>
</dbReference>
<comment type="caution">
    <text evidence="4">The sequence shown here is derived from an EMBL/GenBank/DDBJ whole genome shotgun (WGS) entry which is preliminary data.</text>
</comment>
<gene>
    <name evidence="4" type="ORF">I2501_18505</name>
</gene>
<keyword evidence="3" id="KW-0732">Signal</keyword>
<evidence type="ECO:0000313" key="4">
    <source>
        <dbReference type="EMBL" id="MBF9070018.1"/>
    </source>
</evidence>
<dbReference type="AlphaFoldDB" id="A0A931B485"/>
<evidence type="ECO:0000313" key="5">
    <source>
        <dbReference type="Proteomes" id="UP000657385"/>
    </source>
</evidence>
<keyword evidence="2" id="KW-1133">Transmembrane helix</keyword>
<protein>
    <recommendedName>
        <fullName evidence="6">PBP domain-containing protein</fullName>
    </recommendedName>
</protein>
<keyword evidence="5" id="KW-1185">Reference proteome</keyword>
<dbReference type="EMBL" id="JADPRT010000007">
    <property type="protein sequence ID" value="MBF9070018.1"/>
    <property type="molecule type" value="Genomic_DNA"/>
</dbReference>
<accession>A0A931B485</accession>
<evidence type="ECO:0000256" key="3">
    <source>
        <dbReference type="SAM" id="SignalP"/>
    </source>
</evidence>
<name>A0A931B485_9ACTN</name>
<keyword evidence="2" id="KW-0812">Transmembrane</keyword>
<feature type="signal peptide" evidence="3">
    <location>
        <begin position="1"/>
        <end position="33"/>
    </location>
</feature>
<dbReference type="RefSeq" id="WP_196195190.1">
    <property type="nucleotide sequence ID" value="NZ_JADPRT010000007.1"/>
</dbReference>
<reference evidence="4" key="1">
    <citation type="submission" date="2020-11" db="EMBL/GenBank/DDBJ databases">
        <title>Isolation and identification of active actinomycetes.</title>
        <authorList>
            <person name="Yu B."/>
        </authorList>
    </citation>
    <scope>NUCLEOTIDE SEQUENCE</scope>
    <source>
        <strain evidence="4">NEAU-YB345</strain>
    </source>
</reference>
<sequence>MRSRHVVAVLAAALGAVLLLLAGVLPPAAPALAAAPASAAAGSGGSLTVPGPPVWQPTTGTYGPPGSVTVSQATDLTDQVIHVSWSGFTPTPGNPPPTFVTATDANALYAVRVYECRGSNPSVVDCYGSTLYGGDPKKGFQQSLPAGVVNDPEFPSNKAVAVTRPDGTGSADIEVWTSHESQTLGCDNTHACSLVVEPNYGGDALGYGQALGTAGGCGDHTYDTADNPTGLPGEATQANFSQQDVFTGFNDGEQCAWSHRVVIPLAFAPTAADCAARAADFSLQGLEMANRLLQEWRSGLCQGSAPLSVQYTPGGGEPQARRAFLSGTGPDGALTAYPDTAPAPRPYVYAPLATSGIAVAFYTDDAVTGAPITSMKLNARLLAKQLTQSYVGQQNADAYASTKGNPACIYQDPEFLALNPTGPNGPHWPSCGSLNGGAALPIVVGGTTDLVQQLTSWIAADPDAAAFLSGKPDPWGMRVDTYYEQPTFSGYPVEAFIPQDASGTSPDGSVTHMKGYEWNPLLGGLVQVARNMLQAQPTDLDWLPDPTGQHDKAGPEPAGSRAVMAILDEGQAAAYSMPQAQLLNPAGAYVALSQASMSAAVADMAVNATTGTQQLPYSNAGSTGFAKDASAYPLTTVQYAMVPTHGLSTTKASKLSDFLQHVIAPAAQTTGFQPGQLAYGFIPLTSGQLTQTAAAACHVLHQDSAKPGNQGGGSAACGGASPSGGGGGSGGGSGAGGLSGGAGLAGGASGGTVSGTSGGTTQGASGGSGVKPATAKGSHPQALGSVPIASGSADGVGSQRLLLPILLITGAVLLVGGPTTLVLTTTDAGERLNRSTRRLLRRLRATRLGGGRG</sequence>
<keyword evidence="2" id="KW-0472">Membrane</keyword>
<dbReference type="Proteomes" id="UP000657385">
    <property type="component" value="Unassembled WGS sequence"/>
</dbReference>
<evidence type="ECO:0000256" key="2">
    <source>
        <dbReference type="SAM" id="Phobius"/>
    </source>
</evidence>
<feature type="transmembrane region" description="Helical" evidence="2">
    <location>
        <begin position="801"/>
        <end position="824"/>
    </location>
</feature>
<evidence type="ECO:0000256" key="1">
    <source>
        <dbReference type="SAM" id="MobiDB-lite"/>
    </source>
</evidence>
<feature type="chain" id="PRO_5036997311" description="PBP domain-containing protein" evidence="3">
    <location>
        <begin position="34"/>
        <end position="853"/>
    </location>
</feature>
<dbReference type="Gene3D" id="3.40.190.10">
    <property type="entry name" value="Periplasmic binding protein-like II"/>
    <property type="match status" value="1"/>
</dbReference>
<evidence type="ECO:0008006" key="6">
    <source>
        <dbReference type="Google" id="ProtNLM"/>
    </source>
</evidence>
<organism evidence="4 5">
    <name type="scientific">Streptacidiphilus fuscans</name>
    <dbReference type="NCBI Taxonomy" id="2789292"/>
    <lineage>
        <taxon>Bacteria</taxon>
        <taxon>Bacillati</taxon>
        <taxon>Actinomycetota</taxon>
        <taxon>Actinomycetes</taxon>
        <taxon>Kitasatosporales</taxon>
        <taxon>Streptomycetaceae</taxon>
        <taxon>Streptacidiphilus</taxon>
    </lineage>
</organism>
<feature type="compositionally biased region" description="Gly residues" evidence="1">
    <location>
        <begin position="752"/>
        <end position="769"/>
    </location>
</feature>
<proteinExistence type="predicted"/>